<accession>A0A3E3E0C2</accession>
<comment type="caution">
    <text evidence="4">The sequence shown here is derived from an EMBL/GenBank/DDBJ whole genome shotgun (WGS) entry which is preliminary data.</text>
</comment>
<dbReference type="GO" id="GO:0003677">
    <property type="term" value="F:DNA binding"/>
    <property type="evidence" value="ECO:0007669"/>
    <property type="project" value="UniProtKB-UniRule"/>
</dbReference>
<dbReference type="GO" id="GO:0005829">
    <property type="term" value="C:cytosol"/>
    <property type="evidence" value="ECO:0007669"/>
    <property type="project" value="TreeGrafter"/>
</dbReference>
<sequence length="115" mass="12073">MAKGRMNGMGGGNMQGMMKQMQKMQADMERMQKELEETNYEATSGGGAVKAVVSGEKLVQSIEVDPDMLKEEDAEIICDMIAAAVNEALNKASSDANSKMGSLTGGLGGLNIPGL</sequence>
<protein>
    <recommendedName>
        <fullName evidence="2">Nucleoid-associated protein DW687_01345</fullName>
    </recommendedName>
</protein>
<dbReference type="PANTHER" id="PTHR33449:SF1">
    <property type="entry name" value="NUCLEOID-ASSOCIATED PROTEIN YBAB"/>
    <property type="match status" value="1"/>
</dbReference>
<dbReference type="NCBIfam" id="TIGR00103">
    <property type="entry name" value="DNA_YbaB_EbfC"/>
    <property type="match status" value="1"/>
</dbReference>
<comment type="function">
    <text evidence="2">Binds to DNA and alters its conformation. May be involved in regulation of gene expression, nucleoid organization and DNA protection.</text>
</comment>
<evidence type="ECO:0000256" key="3">
    <source>
        <dbReference type="SAM" id="MobiDB-lite"/>
    </source>
</evidence>
<comment type="subunit">
    <text evidence="2">Homodimer.</text>
</comment>
<evidence type="ECO:0000313" key="5">
    <source>
        <dbReference type="Proteomes" id="UP000261212"/>
    </source>
</evidence>
<evidence type="ECO:0000313" key="4">
    <source>
        <dbReference type="EMBL" id="RGD74994.1"/>
    </source>
</evidence>
<dbReference type="PIRSF" id="PIRSF004555">
    <property type="entry name" value="UCP004555"/>
    <property type="match status" value="1"/>
</dbReference>
<dbReference type="EMBL" id="QUSM01000002">
    <property type="protein sequence ID" value="RGD74994.1"/>
    <property type="molecule type" value="Genomic_DNA"/>
</dbReference>
<name>A0A3E3E0C2_9FIRM</name>
<dbReference type="SUPFAM" id="SSF82607">
    <property type="entry name" value="YbaB-like"/>
    <property type="match status" value="1"/>
</dbReference>
<proteinExistence type="inferred from homology"/>
<feature type="compositionally biased region" description="Gly residues" evidence="3">
    <location>
        <begin position="103"/>
        <end position="115"/>
    </location>
</feature>
<evidence type="ECO:0000256" key="1">
    <source>
        <dbReference type="ARBA" id="ARBA00023125"/>
    </source>
</evidence>
<dbReference type="InterPro" id="IPR036894">
    <property type="entry name" value="YbaB-like_sf"/>
</dbReference>
<feature type="region of interest" description="Disordered" evidence="3">
    <location>
        <begin position="95"/>
        <end position="115"/>
    </location>
</feature>
<keyword evidence="1 2" id="KW-0238">DNA-binding</keyword>
<dbReference type="PANTHER" id="PTHR33449">
    <property type="entry name" value="NUCLEOID-ASSOCIATED PROTEIN YBAB"/>
    <property type="match status" value="1"/>
</dbReference>
<dbReference type="Proteomes" id="UP000261212">
    <property type="component" value="Unassembled WGS sequence"/>
</dbReference>
<feature type="region of interest" description="Disordered" evidence="3">
    <location>
        <begin position="1"/>
        <end position="29"/>
    </location>
</feature>
<feature type="compositionally biased region" description="Low complexity" evidence="3">
    <location>
        <begin position="15"/>
        <end position="25"/>
    </location>
</feature>
<dbReference type="RefSeq" id="WP_007050431.1">
    <property type="nucleotide sequence ID" value="NZ_CABKNJ010000001.1"/>
</dbReference>
<organism evidence="4 5">
    <name type="scientific">Anaerofustis stercorihominis</name>
    <dbReference type="NCBI Taxonomy" id="214853"/>
    <lineage>
        <taxon>Bacteria</taxon>
        <taxon>Bacillati</taxon>
        <taxon>Bacillota</taxon>
        <taxon>Clostridia</taxon>
        <taxon>Eubacteriales</taxon>
        <taxon>Eubacteriaceae</taxon>
        <taxon>Anaerofustis</taxon>
    </lineage>
</organism>
<gene>
    <name evidence="4" type="ORF">DW687_01345</name>
</gene>
<dbReference type="AlphaFoldDB" id="A0A3E3E0C2"/>
<dbReference type="Gene3D" id="3.30.1310.10">
    <property type="entry name" value="Nucleoid-associated protein YbaB-like domain"/>
    <property type="match status" value="1"/>
</dbReference>
<comment type="similarity">
    <text evidence="2">Belongs to the YbaB/EbfC family.</text>
</comment>
<dbReference type="InterPro" id="IPR004401">
    <property type="entry name" value="YbaB/EbfC"/>
</dbReference>
<evidence type="ECO:0000256" key="2">
    <source>
        <dbReference type="HAMAP-Rule" id="MF_00274"/>
    </source>
</evidence>
<keyword evidence="2" id="KW-0963">Cytoplasm</keyword>
<dbReference type="HAMAP" id="MF_00274">
    <property type="entry name" value="DNA_YbaB_EbfC"/>
    <property type="match status" value="1"/>
</dbReference>
<dbReference type="Pfam" id="PF02575">
    <property type="entry name" value="YbaB_DNA_bd"/>
    <property type="match status" value="1"/>
</dbReference>
<comment type="subcellular location">
    <subcellularLocation>
        <location evidence="2">Cytoplasm</location>
        <location evidence="2">Nucleoid</location>
    </subcellularLocation>
</comment>
<reference evidence="4 5" key="1">
    <citation type="submission" date="2018-08" db="EMBL/GenBank/DDBJ databases">
        <title>A genome reference for cultivated species of the human gut microbiota.</title>
        <authorList>
            <person name="Zou Y."/>
            <person name="Xue W."/>
            <person name="Luo G."/>
        </authorList>
    </citation>
    <scope>NUCLEOTIDE SEQUENCE [LARGE SCALE GENOMIC DNA]</scope>
    <source>
        <strain evidence="4 5">AM25-6</strain>
    </source>
</reference>
<dbReference type="GO" id="GO:0043590">
    <property type="term" value="C:bacterial nucleoid"/>
    <property type="evidence" value="ECO:0007669"/>
    <property type="project" value="UniProtKB-UniRule"/>
</dbReference>
<dbReference type="GeneID" id="98000725"/>